<protein>
    <submittedName>
        <fullName evidence="1">Uncharacterized protein</fullName>
    </submittedName>
</protein>
<name>A0A4Y2A6K5_ARAVE</name>
<proteinExistence type="predicted"/>
<reference evidence="1 2" key="1">
    <citation type="journal article" date="2019" name="Sci. Rep.">
        <title>Orb-weaving spider Araneus ventricosus genome elucidates the spidroin gene catalogue.</title>
        <authorList>
            <person name="Kono N."/>
            <person name="Nakamura H."/>
            <person name="Ohtoshi R."/>
            <person name="Moran D.A.P."/>
            <person name="Shinohara A."/>
            <person name="Yoshida Y."/>
            <person name="Fujiwara M."/>
            <person name="Mori M."/>
            <person name="Tomita M."/>
            <person name="Arakawa K."/>
        </authorList>
    </citation>
    <scope>NUCLEOTIDE SEQUENCE [LARGE SCALE GENOMIC DNA]</scope>
</reference>
<organism evidence="1 2">
    <name type="scientific">Araneus ventricosus</name>
    <name type="common">Orbweaver spider</name>
    <name type="synonym">Epeira ventricosa</name>
    <dbReference type="NCBI Taxonomy" id="182803"/>
    <lineage>
        <taxon>Eukaryota</taxon>
        <taxon>Metazoa</taxon>
        <taxon>Ecdysozoa</taxon>
        <taxon>Arthropoda</taxon>
        <taxon>Chelicerata</taxon>
        <taxon>Arachnida</taxon>
        <taxon>Araneae</taxon>
        <taxon>Araneomorphae</taxon>
        <taxon>Entelegynae</taxon>
        <taxon>Araneoidea</taxon>
        <taxon>Araneidae</taxon>
        <taxon>Araneus</taxon>
    </lineage>
</organism>
<evidence type="ECO:0000313" key="2">
    <source>
        <dbReference type="Proteomes" id="UP000499080"/>
    </source>
</evidence>
<sequence length="120" mass="13156">MVSTSPTMENLLSEKWLSSHFTKSTSDKKYHNSPPPSSAIHSPHIEFSDNNCSLQIPANCIASTPSKSSHFCISLIFYKPYIILYKPASFHAHPTGSVAVMASGIMAWGGVLYKPAKEQN</sequence>
<dbReference type="EMBL" id="BGPR01000007">
    <property type="protein sequence ID" value="GBL75363.1"/>
    <property type="molecule type" value="Genomic_DNA"/>
</dbReference>
<accession>A0A4Y2A6K5</accession>
<dbReference type="AlphaFoldDB" id="A0A4Y2A6K5"/>
<evidence type="ECO:0000313" key="1">
    <source>
        <dbReference type="EMBL" id="GBL75363.1"/>
    </source>
</evidence>
<gene>
    <name evidence="1" type="ORF">AVEN_194562_1</name>
</gene>
<comment type="caution">
    <text evidence="1">The sequence shown here is derived from an EMBL/GenBank/DDBJ whole genome shotgun (WGS) entry which is preliminary data.</text>
</comment>
<keyword evidence="2" id="KW-1185">Reference proteome</keyword>
<dbReference type="Proteomes" id="UP000499080">
    <property type="component" value="Unassembled WGS sequence"/>
</dbReference>